<feature type="domain" description="BBS2 platform" evidence="4">
    <location>
        <begin position="520"/>
        <end position="616"/>
    </location>
</feature>
<dbReference type="EMBL" id="JAFCMP010000048">
    <property type="protein sequence ID" value="KAG5189518.1"/>
    <property type="molecule type" value="Genomic_DNA"/>
</dbReference>
<evidence type="ECO:0000256" key="1">
    <source>
        <dbReference type="SAM" id="MobiDB-lite"/>
    </source>
</evidence>
<feature type="domain" description="BBS2 hairpin" evidence="5">
    <location>
        <begin position="628"/>
        <end position="724"/>
    </location>
</feature>
<dbReference type="InterPro" id="IPR029429">
    <property type="entry name" value="BBS2_Mid"/>
</dbReference>
<evidence type="ECO:0000313" key="7">
    <source>
        <dbReference type="Proteomes" id="UP000664859"/>
    </source>
</evidence>
<organism evidence="6 7">
    <name type="scientific">Tribonema minus</name>
    <dbReference type="NCBI Taxonomy" id="303371"/>
    <lineage>
        <taxon>Eukaryota</taxon>
        <taxon>Sar</taxon>
        <taxon>Stramenopiles</taxon>
        <taxon>Ochrophyta</taxon>
        <taxon>PX clade</taxon>
        <taxon>Xanthophyceae</taxon>
        <taxon>Tribonematales</taxon>
        <taxon>Tribonemataceae</taxon>
        <taxon>Tribonema</taxon>
    </lineage>
</organism>
<name>A0A836CLB0_9STRA</name>
<evidence type="ECO:0000259" key="4">
    <source>
        <dbReference type="Pfam" id="PF23350"/>
    </source>
</evidence>
<dbReference type="InterPro" id="IPR055380">
    <property type="entry name" value="BBS2_hp_dom"/>
</dbReference>
<dbReference type="GO" id="GO:1905515">
    <property type="term" value="P:non-motile cilium assembly"/>
    <property type="evidence" value="ECO:0007669"/>
    <property type="project" value="InterPro"/>
</dbReference>
<evidence type="ECO:0000259" key="3">
    <source>
        <dbReference type="Pfam" id="PF14783"/>
    </source>
</evidence>
<feature type="domain" description="Ciliary BBSome complex subunit 2 N-terminal" evidence="2">
    <location>
        <begin position="21"/>
        <end position="121"/>
    </location>
</feature>
<dbReference type="Proteomes" id="UP000664859">
    <property type="component" value="Unassembled WGS sequence"/>
</dbReference>
<feature type="region of interest" description="Disordered" evidence="1">
    <location>
        <begin position="390"/>
        <end position="427"/>
    </location>
</feature>
<dbReference type="Pfam" id="PF23350">
    <property type="entry name" value="BBS2_pf"/>
    <property type="match status" value="1"/>
</dbReference>
<feature type="compositionally biased region" description="Gly residues" evidence="1">
    <location>
        <begin position="414"/>
        <end position="424"/>
    </location>
</feature>
<dbReference type="GO" id="GO:0034464">
    <property type="term" value="C:BBSome"/>
    <property type="evidence" value="ECO:0007669"/>
    <property type="project" value="InterPro"/>
</dbReference>
<feature type="domain" description="Ciliary BBSome complex subunit 2 middle region" evidence="3">
    <location>
        <begin position="160"/>
        <end position="281"/>
    </location>
</feature>
<dbReference type="InterPro" id="IPR016616">
    <property type="entry name" value="Bardet-Biedl_syndrome_2_prot"/>
</dbReference>
<gene>
    <name evidence="6" type="ORF">JKP88DRAFT_259982</name>
</gene>
<dbReference type="Pfam" id="PF14781">
    <property type="entry name" value="BBS2_N"/>
    <property type="match status" value="1"/>
</dbReference>
<dbReference type="InterPro" id="IPR055379">
    <property type="entry name" value="BBS2_pf_dom"/>
</dbReference>
<dbReference type="Pfam" id="PF23353">
    <property type="entry name" value="BBS2_hp"/>
    <property type="match status" value="1"/>
</dbReference>
<dbReference type="AlphaFoldDB" id="A0A836CLB0"/>
<evidence type="ECO:0000259" key="5">
    <source>
        <dbReference type="Pfam" id="PF23353"/>
    </source>
</evidence>
<comment type="caution">
    <text evidence="6">The sequence shown here is derived from an EMBL/GenBank/DDBJ whole genome shotgun (WGS) entry which is preliminary data.</text>
</comment>
<feature type="compositionally biased region" description="Low complexity" evidence="1">
    <location>
        <begin position="336"/>
        <end position="347"/>
    </location>
</feature>
<sequence length="763" mass="79116">MQLSPAFEFNLGTSIKPKQACIGKYDGKHPCLTVATAAGKVLIHNAHEKALQQGGTADPAIKFLNINRKVTSLAAGRLAADAACDTLFVCSETNLLAYAVEQNKDLFYKEVPDGASVIAIGTLPGAGQPLAVVGGNCSLQGFDEDGEERFWTVTGDHVTAMTFVDANGDGAAELLVGSADFEVRAFREEETALEITETDVVTHLCAMPAPTSTSIPTSTSTAAAAAERAPTKWGFGLVNGTVAALTRHVRNDAQVTAIASFDIDGDGEAELITGWSTGAVIARNAANGKIVYRDMLPSPVAAILSADYRLSGRHELLVCGQGGEVRGYAPAPPPSSSSTSADPPTAALSKTSSKSERRPDRGALGQAIDELNARKAALAGELRGLEEAARARKGSAGGGRGARSGGHTCRRAGDGGGGAEPGGGRARDGSALELTLALSAAADAFIVSAVVLDLEGGVLGAEACARAPAAPVTSLSIALRPQKLQAATLKVQLFVLETDAHISKFAPFVPLPPAGVAAAPPPPSGQLTFTVPEQPARVLRWLEDAFLIADARLLDAAGPAEVAARFCAVACGAAGGRAGALLWVGARRAAEGAQVQVRCDRLDLAGEVVQDLATYLKVTDLESVADFPEELGVFRRVLSSVDELNALRQRLGADTADVTHGVKSLVVRAEDARILGDMGVMRRCYADLYSLNQQLLAEHAKRANNHEALLAGLKEVNGMIQRGAGQRVGRARARIIGDCRAALKAGRSAQLVGIIKHGQNTGV</sequence>
<keyword evidence="7" id="KW-1185">Reference proteome</keyword>
<evidence type="ECO:0000259" key="2">
    <source>
        <dbReference type="Pfam" id="PF14781"/>
    </source>
</evidence>
<dbReference type="GO" id="GO:0031514">
    <property type="term" value="C:motile cilium"/>
    <property type="evidence" value="ECO:0007669"/>
    <property type="project" value="TreeGrafter"/>
</dbReference>
<accession>A0A836CLB0</accession>
<protein>
    <submittedName>
        <fullName evidence="6">Ciliary BBSome complex subunit 2</fullName>
    </submittedName>
</protein>
<feature type="compositionally biased region" description="Gly residues" evidence="1">
    <location>
        <begin position="395"/>
        <end position="404"/>
    </location>
</feature>
<dbReference type="GO" id="GO:0016020">
    <property type="term" value="C:membrane"/>
    <property type="evidence" value="ECO:0007669"/>
    <property type="project" value="TreeGrafter"/>
</dbReference>
<dbReference type="InterPro" id="IPR029430">
    <property type="entry name" value="BBS2_N"/>
</dbReference>
<dbReference type="GO" id="GO:0036064">
    <property type="term" value="C:ciliary basal body"/>
    <property type="evidence" value="ECO:0007669"/>
    <property type="project" value="TreeGrafter"/>
</dbReference>
<dbReference type="PANTHER" id="PTHR32465">
    <property type="entry name" value="BARDET-BIEDL SYNDROME 2 PROTEIN"/>
    <property type="match status" value="1"/>
</dbReference>
<reference evidence="6" key="1">
    <citation type="submission" date="2021-02" db="EMBL/GenBank/DDBJ databases">
        <title>First Annotated Genome of the Yellow-green Alga Tribonema minus.</title>
        <authorList>
            <person name="Mahan K.M."/>
        </authorList>
    </citation>
    <scope>NUCLEOTIDE SEQUENCE</scope>
    <source>
        <strain evidence="6">UTEX B ZZ1240</strain>
    </source>
</reference>
<dbReference type="Pfam" id="PF14783">
    <property type="entry name" value="BBS2_Mid"/>
    <property type="match status" value="1"/>
</dbReference>
<evidence type="ECO:0000313" key="6">
    <source>
        <dbReference type="EMBL" id="KAG5189518.1"/>
    </source>
</evidence>
<dbReference type="PIRSF" id="PIRSF013684">
    <property type="entry name" value="BBS2"/>
    <property type="match status" value="1"/>
</dbReference>
<dbReference type="PANTHER" id="PTHR32465:SF0">
    <property type="entry name" value="BARDET-BIEDL SYNDROME 2 PROTEIN"/>
    <property type="match status" value="1"/>
</dbReference>
<dbReference type="SUPFAM" id="SSF50998">
    <property type="entry name" value="Quinoprotein alcohol dehydrogenase-like"/>
    <property type="match status" value="1"/>
</dbReference>
<proteinExistence type="predicted"/>
<dbReference type="InterPro" id="IPR011047">
    <property type="entry name" value="Quinoprotein_ADH-like_sf"/>
</dbReference>
<feature type="region of interest" description="Disordered" evidence="1">
    <location>
        <begin position="325"/>
        <end position="361"/>
    </location>
</feature>
<dbReference type="OrthoDB" id="2120021at2759"/>